<dbReference type="Proteomes" id="UP000005019">
    <property type="component" value="Unassembled WGS sequence"/>
</dbReference>
<dbReference type="AlphaFoldDB" id="F5RD26"/>
<name>F5RD26_METUF</name>
<dbReference type="STRING" id="1000565.METUNv1_02184"/>
<accession>F5RD26</accession>
<evidence type="ECO:0008006" key="4">
    <source>
        <dbReference type="Google" id="ProtNLM"/>
    </source>
</evidence>
<keyword evidence="1" id="KW-0472">Membrane</keyword>
<keyword evidence="3" id="KW-1185">Reference proteome</keyword>
<evidence type="ECO:0000313" key="2">
    <source>
        <dbReference type="EMBL" id="EGK71497.1"/>
    </source>
</evidence>
<comment type="caution">
    <text evidence="2">The sequence shown here is derived from an EMBL/GenBank/DDBJ whole genome shotgun (WGS) entry which is preliminary data.</text>
</comment>
<reference evidence="2 3" key="1">
    <citation type="journal article" date="2011" name="J. Bacteriol.">
        <title>Genome sequence of Methyloversatilis universalis FAM5T, a methylotrophic representative of the order Rhodocyclales.</title>
        <authorList>
            <person name="Kittichotirat W."/>
            <person name="Good N.M."/>
            <person name="Hall R."/>
            <person name="Bringel F."/>
            <person name="Lajus A."/>
            <person name="Medigue C."/>
            <person name="Smalley N.E."/>
            <person name="Beck D."/>
            <person name="Bumgarner R."/>
            <person name="Vuilleumier S."/>
            <person name="Kalyuzhnaya M.G."/>
        </authorList>
    </citation>
    <scope>NUCLEOTIDE SEQUENCE [LARGE SCALE GENOMIC DNA]</scope>
    <source>
        <strain evidence="3">ATCC BAA-1314 / JCM 13912 / FAM5</strain>
    </source>
</reference>
<evidence type="ECO:0000313" key="3">
    <source>
        <dbReference type="Proteomes" id="UP000005019"/>
    </source>
</evidence>
<gene>
    <name evidence="2" type="ORF">METUNv1_02184</name>
</gene>
<sequence>MTLFFLCAFFAALWLIGLPLYHAFFACQGERDALQANFGRLRQDRRLRGRCLLGLFVLLNAWSLYPLRGVCVAMAVIAAFVLVTR</sequence>
<dbReference type="EMBL" id="AFHG01000050">
    <property type="protein sequence ID" value="EGK71497.1"/>
    <property type="molecule type" value="Genomic_DNA"/>
</dbReference>
<keyword evidence="1" id="KW-0812">Transmembrane</keyword>
<keyword evidence="1" id="KW-1133">Transmembrane helix</keyword>
<feature type="transmembrane region" description="Helical" evidence="1">
    <location>
        <begin position="53"/>
        <end position="83"/>
    </location>
</feature>
<proteinExistence type="predicted"/>
<organism evidence="2 3">
    <name type="scientific">Methyloversatilis universalis (strain ATCC BAA-1314 / DSM 25237 / JCM 13912 / CCUG 52030 / FAM5)</name>
    <dbReference type="NCBI Taxonomy" id="1000565"/>
    <lineage>
        <taxon>Bacteria</taxon>
        <taxon>Pseudomonadati</taxon>
        <taxon>Pseudomonadota</taxon>
        <taxon>Betaproteobacteria</taxon>
        <taxon>Nitrosomonadales</taxon>
        <taxon>Sterolibacteriaceae</taxon>
        <taxon>Methyloversatilis</taxon>
    </lineage>
</organism>
<protein>
    <recommendedName>
        <fullName evidence="4">Transmembrane protein</fullName>
    </recommendedName>
</protein>
<evidence type="ECO:0000256" key="1">
    <source>
        <dbReference type="SAM" id="Phobius"/>
    </source>
</evidence>